<keyword evidence="8" id="KW-0333">Golgi apparatus</keyword>
<accession>A0A1B0GIM2</accession>
<dbReference type="FunFam" id="1.10.287.1060:FF:000014">
    <property type="entry name" value="conserved oligomeric Golgi complex subunit 4"/>
    <property type="match status" value="2"/>
</dbReference>
<reference evidence="12" key="2">
    <citation type="journal article" date="2020" name="BMC">
        <title>Leishmania infection induces a limited differential gene expression in the sand fly midgut.</title>
        <authorList>
            <person name="Coutinho-Abreu I.V."/>
            <person name="Serafim T.D."/>
            <person name="Meneses C."/>
            <person name="Kamhawi S."/>
            <person name="Oliveira F."/>
            <person name="Valenzuela J.G."/>
        </authorList>
    </citation>
    <scope>NUCLEOTIDE SEQUENCE</scope>
    <source>
        <strain evidence="12">Jacobina</strain>
        <tissue evidence="12">Midgut</tissue>
    </source>
</reference>
<dbReference type="Proteomes" id="UP000092461">
    <property type="component" value="Unassembled WGS sequence"/>
</dbReference>
<name>A0A1B0GIM2_LUTLO</name>
<dbReference type="InterPro" id="IPR048684">
    <property type="entry name" value="COG4_C"/>
</dbReference>
<evidence type="ECO:0000256" key="5">
    <source>
        <dbReference type="ARBA" id="ARBA00020975"/>
    </source>
</evidence>
<evidence type="ECO:0000256" key="3">
    <source>
        <dbReference type="ARBA" id="ARBA00009215"/>
    </source>
</evidence>
<evidence type="ECO:0000256" key="2">
    <source>
        <dbReference type="ARBA" id="ARBA00004255"/>
    </source>
</evidence>
<dbReference type="GO" id="GO:0017119">
    <property type="term" value="C:Golgi transport complex"/>
    <property type="evidence" value="ECO:0007669"/>
    <property type="project" value="TreeGrafter"/>
</dbReference>
<dbReference type="InterPro" id="IPR048682">
    <property type="entry name" value="COG4"/>
</dbReference>
<dbReference type="GO" id="GO:0000139">
    <property type="term" value="C:Golgi membrane"/>
    <property type="evidence" value="ECO:0007669"/>
    <property type="project" value="UniProtKB-SubCell"/>
</dbReference>
<dbReference type="PANTHER" id="PTHR24016">
    <property type="entry name" value="CONSERVED OLIGOMERIC GOLGI COMPLEX SUBUNIT 4"/>
    <property type="match status" value="1"/>
</dbReference>
<evidence type="ECO:0000256" key="4">
    <source>
        <dbReference type="ARBA" id="ARBA00011166"/>
    </source>
</evidence>
<dbReference type="Gene3D" id="1.10.287.1060">
    <property type="entry name" value="ESAT-6-like"/>
    <property type="match status" value="2"/>
</dbReference>
<keyword evidence="14" id="KW-1185">Reference proteome</keyword>
<evidence type="ECO:0000256" key="1">
    <source>
        <dbReference type="ARBA" id="ARBA00003627"/>
    </source>
</evidence>
<keyword evidence="6" id="KW-0813">Transport</keyword>
<dbReference type="Pfam" id="PF20662">
    <property type="entry name" value="COG4_C"/>
    <property type="match status" value="2"/>
</dbReference>
<dbReference type="Gene3D" id="1.20.58.1970">
    <property type="match status" value="2"/>
</dbReference>
<proteinExistence type="inferred from homology"/>
<dbReference type="GO" id="GO:0015031">
    <property type="term" value="P:protein transport"/>
    <property type="evidence" value="ECO:0007669"/>
    <property type="project" value="UniProtKB-KW"/>
</dbReference>
<evidence type="ECO:0000256" key="6">
    <source>
        <dbReference type="ARBA" id="ARBA00022448"/>
    </source>
</evidence>
<organism evidence="13 14">
    <name type="scientific">Lutzomyia longipalpis</name>
    <name type="common">Sand fly</name>
    <dbReference type="NCBI Taxonomy" id="7200"/>
    <lineage>
        <taxon>Eukaryota</taxon>
        <taxon>Metazoa</taxon>
        <taxon>Ecdysozoa</taxon>
        <taxon>Arthropoda</taxon>
        <taxon>Hexapoda</taxon>
        <taxon>Insecta</taxon>
        <taxon>Pterygota</taxon>
        <taxon>Neoptera</taxon>
        <taxon>Endopterygota</taxon>
        <taxon>Diptera</taxon>
        <taxon>Nematocera</taxon>
        <taxon>Psychodoidea</taxon>
        <taxon>Psychodidae</taxon>
        <taxon>Lutzomyia</taxon>
        <taxon>Lutzomyia</taxon>
    </lineage>
</organism>
<keyword evidence="9" id="KW-0472">Membrane</keyword>
<evidence type="ECO:0000256" key="7">
    <source>
        <dbReference type="ARBA" id="ARBA00022927"/>
    </source>
</evidence>
<keyword evidence="7" id="KW-0653">Protein transport</keyword>
<feature type="domain" description="COG4 transport protein middle alpha-helical bundle" evidence="11">
    <location>
        <begin position="921"/>
        <end position="1246"/>
    </location>
</feature>
<comment type="subunit">
    <text evidence="4">Component of the conserved oligomeric Golgi complex which is composed of eight different subunits and is required for normal Golgi morphology and localization.</text>
</comment>
<reference evidence="14" key="1">
    <citation type="submission" date="2012-05" db="EMBL/GenBank/DDBJ databases">
        <title>Whole Genome Assembly of Lutzomyia longipalpis.</title>
        <authorList>
            <person name="Richards S."/>
            <person name="Qu C."/>
            <person name="Dillon R."/>
            <person name="Worley K."/>
            <person name="Scherer S."/>
            <person name="Batterton M."/>
            <person name="Taylor A."/>
            <person name="Hawes A."/>
            <person name="Hernandez B."/>
            <person name="Kovar C."/>
            <person name="Mandapat C."/>
            <person name="Pham C."/>
            <person name="Qu C."/>
            <person name="Jing C."/>
            <person name="Bess C."/>
            <person name="Bandaranaike D."/>
            <person name="Ngo D."/>
            <person name="Ongeri F."/>
            <person name="Arias F."/>
            <person name="Lara F."/>
            <person name="Weissenberger G."/>
            <person name="Kamau G."/>
            <person name="Han H."/>
            <person name="Shen H."/>
            <person name="Dinh H."/>
            <person name="Khalil I."/>
            <person name="Jones J."/>
            <person name="Shafer J."/>
            <person name="Jayaseelan J."/>
            <person name="Quiroz J."/>
            <person name="Blankenburg K."/>
            <person name="Nguyen L."/>
            <person name="Jackson L."/>
            <person name="Francisco L."/>
            <person name="Tang L.-Y."/>
            <person name="Pu L.-L."/>
            <person name="Perales L."/>
            <person name="Lorensuhewa L."/>
            <person name="Munidasa M."/>
            <person name="Coyle M."/>
            <person name="Taylor M."/>
            <person name="Puazo M."/>
            <person name="Firestine M."/>
            <person name="Scheel M."/>
            <person name="Javaid M."/>
            <person name="Wang M."/>
            <person name="Li M."/>
            <person name="Tabassum N."/>
            <person name="Saada N."/>
            <person name="Osuji N."/>
            <person name="Aqrawi P."/>
            <person name="Fu Q."/>
            <person name="Thornton R."/>
            <person name="Raj R."/>
            <person name="Goodspeed R."/>
            <person name="Mata R."/>
            <person name="Najjar R."/>
            <person name="Gubbala S."/>
            <person name="Lee S."/>
            <person name="Denson S."/>
            <person name="Patil S."/>
            <person name="Macmil S."/>
            <person name="Qi S."/>
            <person name="Matskevitch T."/>
            <person name="Palculict T."/>
            <person name="Mathew T."/>
            <person name="Vee V."/>
            <person name="Velamala V."/>
            <person name="Korchina V."/>
            <person name="Cai W."/>
            <person name="Liu W."/>
            <person name="Dai W."/>
            <person name="Zou X."/>
            <person name="Zhu Y."/>
            <person name="Zhang Y."/>
            <person name="Wu Y.-Q."/>
            <person name="Xin Y."/>
            <person name="Nazarath L."/>
            <person name="Kovar C."/>
            <person name="Han Y."/>
            <person name="Muzny D."/>
            <person name="Gibbs R."/>
        </authorList>
    </citation>
    <scope>NUCLEOTIDE SEQUENCE [LARGE SCALE GENOMIC DNA]</scope>
    <source>
        <strain evidence="14">Jacobina</strain>
    </source>
</reference>
<dbReference type="Pfam" id="PF20663">
    <property type="entry name" value="COG4_N"/>
    <property type="match status" value="2"/>
</dbReference>
<dbReference type="PANTHER" id="PTHR24016:SF0">
    <property type="entry name" value="CONSERVED OLIGOMERIC GOLGI COMPLEX SUBUNIT 4"/>
    <property type="match status" value="1"/>
</dbReference>
<dbReference type="GO" id="GO:0006890">
    <property type="term" value="P:retrograde vesicle-mediated transport, Golgi to endoplasmic reticulum"/>
    <property type="evidence" value="ECO:0007669"/>
    <property type="project" value="TreeGrafter"/>
</dbReference>
<reference evidence="13" key="3">
    <citation type="submission" date="2020-05" db="UniProtKB">
        <authorList>
            <consortium name="EnsemblMetazoa"/>
        </authorList>
    </citation>
    <scope>IDENTIFICATION</scope>
    <source>
        <strain evidence="13">Jacobina</strain>
    </source>
</reference>
<dbReference type="FunFam" id="1.20.58.1970:FF:000002">
    <property type="entry name" value="Oligomeric Golgi complex subunit"/>
    <property type="match status" value="1"/>
</dbReference>
<dbReference type="Pfam" id="PF08318">
    <property type="entry name" value="COG4_m"/>
    <property type="match status" value="2"/>
</dbReference>
<dbReference type="InterPro" id="IPR013167">
    <property type="entry name" value="COG4_M"/>
</dbReference>
<evidence type="ECO:0000256" key="8">
    <source>
        <dbReference type="ARBA" id="ARBA00023034"/>
    </source>
</evidence>
<dbReference type="GO" id="GO:0007030">
    <property type="term" value="P:Golgi organization"/>
    <property type="evidence" value="ECO:0007669"/>
    <property type="project" value="TreeGrafter"/>
</dbReference>
<sequence length="1525" mass="172093">MLKEIEDLEHQIQLCDLSTADKIEELCRKIDEKEDAVDEKLREILSRKEPVDAKMGAIVRGMDEIALVKGDSRKLAEMIGHTGILAENVSAKVRRLDEARSRVSECQQRVHDLIDLQLCSQGVMTAIKEEDYEKGAAHVHRFLSMDESLLKKTADDVSESVSSVSKAVDTLQQATMQLRHLITQKFDESVKKDDLASVERFFKIFPLLGMHDHGIEKFSQYICHKLNAKAQKELRTSMDTAKAEKRTVVAFADTLTILLENIARVVEVNQPIIETYYGKGRLHQMVRVLQEECDQEVKICLLEFNKGRHIQRRVAQINEYIKTGGSGGSSVAGHYRKPSGGSMDKLNPKDIDSLIGEITIMHSRAELYVKFIKRRVARDLDSSTLDEEKKRTALAGVEKCLKDSDLSRQMQELLGIYLLFERFFMEESVLKAIALDAHEPGQQCSSMIDDVFFIVRKCIRRANTTQSLDGICAVINNAATELENDFIAAIKEPLKAGYPSGYIDLAQAYNVLQSSIQQGKIQTSDTEHARSNFLVKLNDADMATEYVETLWTMMMEEIRIAFPALSPRESEKLESCSSGLKSVGDTLKAVIDFGMQQLRSSAVKPRLHQWVDEFLAQSHNFTEDELAAYDAGETFIQSLISQIDSLLKSFENVLTARNYGILVEILATDVTARLERVIRKSTFNRLGGLVLDQEVRALSTYLTGATSWSVRDKLARLTQIATILNLDRVAELSDYYNPSDTMLFFTIFPKMLKEIEDLEHQIQLCDLSTADKIEELCRKIDEKEDAVDEKLREILSRKEPVDAKMGAIVRGMDEIALVKGDSRKLAEMIGHTGILAENVSAKVRRLDEARSRVSECQQRVHDLIDLQLCSQGVMTAIKEEDYEKGAAHVHRFLSMDESLLKKTADDVSESVSSVSKAVDTLQQATMQLRHLITQKFDESVKKDDLASVERFFKYFSPSLGCMIMELSKFSQYICHKLNAKAQKELRTSMDTAKAEKRTVVAFADTLTILLENIARVVEVNQPIIETYYGKGRLHQMVRILQEECDQEVKICLLEFNKGRHIQRRVAQINEYIKTGGSGGSSVAGHYRKPSGGSMDKLNPKDIDSLIGEITIMHSRAELYVKFIKRRVARDLESSTLDEEKKRTALAGVEKCLKDSDLSRQMQELLGIYLLFERFFMEESVLKAIALDAHEPGQQCSSMIDDVFFIVRKCIRRANTTQSLDGICAVINNAATALENDFIAAIKEPLEAGYPSGYIDLAQAYNVLQSSIQQGKIQTSDTEHARSNFLVKLNDADMATEYVETLWTMMMEEIRIAFPALSPRESEKLESCSSGLKSVGDTLKAVIDFGMQQLRSSAVKPRLHQWVDEFLAQSHNFTEDELAAYDAGETFIQSLISQIDSLLKSFENVLTTRNYGILVEILATDVTARLERVIRKSTFNRLGGLVLDQEVRALSTYLTGATSWSVRDKLARLTQIATILNLDRVAELSDYYNPSDTSTTPTWRLTPNEIRTIMALRIDFRVDDIKKLKI</sequence>
<dbReference type="VEuPathDB" id="VectorBase:LLOJ004794"/>
<evidence type="ECO:0000313" key="12">
    <source>
        <dbReference type="EMBL" id="MBC1172173.1"/>
    </source>
</evidence>
<dbReference type="EMBL" id="GITU01003470">
    <property type="protein sequence ID" value="MBC1172173.1"/>
    <property type="molecule type" value="Transcribed_RNA"/>
</dbReference>
<evidence type="ECO:0000313" key="14">
    <source>
        <dbReference type="Proteomes" id="UP000092461"/>
    </source>
</evidence>
<dbReference type="SMART" id="SM00762">
    <property type="entry name" value="Cog4"/>
    <property type="match status" value="2"/>
</dbReference>
<evidence type="ECO:0000313" key="13">
    <source>
        <dbReference type="EnsemblMetazoa" id="LLOJ004794-PA"/>
    </source>
</evidence>
<evidence type="ECO:0000256" key="9">
    <source>
        <dbReference type="ARBA" id="ARBA00023136"/>
    </source>
</evidence>
<evidence type="ECO:0000259" key="11">
    <source>
        <dbReference type="SMART" id="SM00762"/>
    </source>
</evidence>
<dbReference type="EnsemblMetazoa" id="LLOJ004794-RA">
    <property type="protein sequence ID" value="LLOJ004794-PA"/>
    <property type="gene ID" value="LLOJ004794"/>
</dbReference>
<dbReference type="EMBL" id="AJWK01015080">
    <property type="status" value="NOT_ANNOTATED_CDS"/>
    <property type="molecule type" value="Genomic_DNA"/>
</dbReference>
<protein>
    <recommendedName>
        <fullName evidence="5">Conserved oligomeric Golgi complex subunit 4</fullName>
    </recommendedName>
    <alternativeName>
        <fullName evidence="10">Component of oligomeric Golgi complex 4</fullName>
    </alternativeName>
</protein>
<evidence type="ECO:0000256" key="10">
    <source>
        <dbReference type="ARBA" id="ARBA00031340"/>
    </source>
</evidence>
<dbReference type="InterPro" id="IPR048680">
    <property type="entry name" value="COG4_N"/>
</dbReference>
<comment type="function">
    <text evidence="1">Required for normal Golgi function.</text>
</comment>
<dbReference type="VEuPathDB" id="VectorBase:LLONM1_000960"/>
<comment type="subcellular location">
    <subcellularLocation>
        <location evidence="2">Golgi apparatus membrane</location>
        <topology evidence="2">Peripheral membrane protein</topology>
        <orientation evidence="2">Cytoplasmic side</orientation>
    </subcellularLocation>
</comment>
<comment type="similarity">
    <text evidence="3">Belongs to the COG4 family.</text>
</comment>
<feature type="domain" description="COG4 transport protein middle alpha-helical bundle" evidence="11">
    <location>
        <begin position="171"/>
        <end position="495"/>
    </location>
</feature>
<dbReference type="EMBL" id="AJWK01015079">
    <property type="status" value="NOT_ANNOTATED_CDS"/>
    <property type="molecule type" value="Genomic_DNA"/>
</dbReference>